<evidence type="ECO:0000313" key="14">
    <source>
        <dbReference type="EMBL" id="MCW4130506.1"/>
    </source>
</evidence>
<dbReference type="GO" id="GO:1990281">
    <property type="term" value="C:efflux pump complex"/>
    <property type="evidence" value="ECO:0007669"/>
    <property type="project" value="TreeGrafter"/>
</dbReference>
<dbReference type="Proteomes" id="UP000358159">
    <property type="component" value="Unassembled WGS sequence"/>
</dbReference>
<evidence type="ECO:0000313" key="33">
    <source>
        <dbReference type="Proteomes" id="UP000261187"/>
    </source>
</evidence>
<reference evidence="33 34" key="1">
    <citation type="submission" date="2018-08" db="EMBL/GenBank/DDBJ databases">
        <title>A genome reference for cultivated species of the human gut microbiota.</title>
        <authorList>
            <person name="Zou Y."/>
            <person name="Xue W."/>
            <person name="Luo G."/>
        </authorList>
    </citation>
    <scope>NUCLEOTIDE SEQUENCE [LARGE SCALE GENOMIC DNA]</scope>
    <source>
        <strain evidence="27 39">AF11-14</strain>
        <strain evidence="26 35">AF12-50</strain>
        <strain evidence="25 36">AF24-12</strain>
        <strain evidence="32 34">AF38-11</strain>
        <strain evidence="31 40">AF46-2NS</strain>
        <strain evidence="30 37">AM16-54</strain>
        <strain evidence="29 41">AM22-1</strain>
        <strain evidence="28 38">AM42-23AC</strain>
        <strain evidence="24 33">TF06-40</strain>
    </source>
</reference>
<evidence type="ECO:0000313" key="15">
    <source>
        <dbReference type="EMBL" id="MCW4136579.1"/>
    </source>
</evidence>
<dbReference type="Proteomes" id="UP001208620">
    <property type="component" value="Unassembled WGS sequence"/>
</dbReference>
<dbReference type="EMBL" id="QRVA01000002">
    <property type="protein sequence ID" value="RGS19446.1"/>
    <property type="molecule type" value="Genomic_DNA"/>
</dbReference>
<dbReference type="Proteomes" id="UP001196765">
    <property type="component" value="Unassembled WGS sequence"/>
</dbReference>
<dbReference type="EMBL" id="QSFW01000002">
    <property type="protein sequence ID" value="RHA89174.1"/>
    <property type="molecule type" value="Genomic_DNA"/>
</dbReference>
<keyword evidence="4" id="KW-1134">Transmembrane beta strand</keyword>
<dbReference type="EMBL" id="VZBZ01000149">
    <property type="protein sequence ID" value="MQN78605.1"/>
    <property type="molecule type" value="Genomic_DNA"/>
</dbReference>
<dbReference type="Proteomes" id="UP001196316">
    <property type="component" value="Unassembled WGS sequence"/>
</dbReference>
<dbReference type="InterPro" id="IPR051906">
    <property type="entry name" value="TolC-like"/>
</dbReference>
<evidence type="ECO:0000313" key="35">
    <source>
        <dbReference type="Proteomes" id="UP000283785"/>
    </source>
</evidence>
<reference evidence="13" key="6">
    <citation type="submission" date="2022-11" db="EMBL/GenBank/DDBJ databases">
        <title>Genomic repertoires linked with pathogenic potency of arthritogenic Prevotella copri isolated from the gut of rheumatoid arthritis patients.</title>
        <authorList>
            <person name="Nii T."/>
            <person name="Maeda Y."/>
            <person name="Motooka D."/>
            <person name="Naito M."/>
            <person name="Matsumoto Y."/>
            <person name="Ogawa T."/>
            <person name="Oguro-Igashira E."/>
            <person name="Kishikawa T."/>
            <person name="Yamashita M."/>
            <person name="Koizumi S."/>
            <person name="Kurakawa T."/>
            <person name="Okumura R."/>
            <person name="Kayama H."/>
            <person name="Murakami M."/>
            <person name="Sakaguchi T."/>
            <person name="Das B."/>
            <person name="Nakamura S."/>
            <person name="Okada Y."/>
            <person name="Kumanogoh A."/>
            <person name="Takeda K."/>
        </authorList>
    </citation>
    <scope>NUCLEOTIDE SEQUENCE</scope>
    <source>
        <strain evidence="14">H019-1</strain>
        <strain evidence="15">H105_2-2</strain>
        <strain evidence="13">N016-13</strain>
        <strain evidence="16">RA-N001-16</strain>
    </source>
</reference>
<accession>A0A3E5E0P4</accession>
<feature type="chain" id="PRO_5043182831" evidence="8">
    <location>
        <begin position="20"/>
        <end position="442"/>
    </location>
</feature>
<dbReference type="AlphaFoldDB" id="A0A3E5E0P4"/>
<dbReference type="RefSeq" id="WP_022120934.1">
    <property type="nucleotide sequence ID" value="NZ_CP134816.1"/>
</dbReference>
<evidence type="ECO:0000313" key="45">
    <source>
        <dbReference type="Proteomes" id="UP000420635"/>
    </source>
</evidence>
<evidence type="ECO:0000313" key="21">
    <source>
        <dbReference type="EMBL" id="MQO04178.1"/>
    </source>
</evidence>
<comment type="subcellular location">
    <subcellularLocation>
        <location evidence="1">Cell outer membrane</location>
    </subcellularLocation>
</comment>
<evidence type="ECO:0000313" key="41">
    <source>
        <dbReference type="Proteomes" id="UP000286501"/>
    </source>
</evidence>
<evidence type="ECO:0000256" key="2">
    <source>
        <dbReference type="ARBA" id="ARBA00007613"/>
    </source>
</evidence>
<dbReference type="Proteomes" id="UP000390763">
    <property type="component" value="Unassembled WGS sequence"/>
</dbReference>
<dbReference type="GO" id="GO:0015562">
    <property type="term" value="F:efflux transmembrane transporter activity"/>
    <property type="evidence" value="ECO:0007669"/>
    <property type="project" value="InterPro"/>
</dbReference>
<dbReference type="Proteomes" id="UP000406735">
    <property type="component" value="Unassembled WGS sequence"/>
</dbReference>
<dbReference type="Proteomes" id="UP000420635">
    <property type="component" value="Unassembled WGS sequence"/>
</dbReference>
<dbReference type="EMBL" id="QROP01000011">
    <property type="protein sequence ID" value="RHL39857.1"/>
    <property type="molecule type" value="Genomic_DNA"/>
</dbReference>
<evidence type="ECO:0000256" key="8">
    <source>
        <dbReference type="SAM" id="SignalP"/>
    </source>
</evidence>
<evidence type="ECO:0000313" key="30">
    <source>
        <dbReference type="EMBL" id="RHH84778.1"/>
    </source>
</evidence>
<comment type="similarity">
    <text evidence="2">Belongs to the outer membrane factor (OMF) (TC 1.B.17) family.</text>
</comment>
<keyword evidence="5" id="KW-0812">Transmembrane</keyword>
<comment type="caution">
    <text evidence="24">The sequence shown here is derived from an EMBL/GenBank/DDBJ whole genome shotgun (WGS) entry which is preliminary data.</text>
</comment>
<dbReference type="SUPFAM" id="SSF56954">
    <property type="entry name" value="Outer membrane efflux proteins (OEP)"/>
    <property type="match status" value="1"/>
</dbReference>
<reference evidence="42 43" key="2">
    <citation type="submission" date="2019-09" db="EMBL/GenBank/DDBJ databases">
        <title>Distinct polysaccharide growth profiles of human intestinal Prevotella copri isolates.</title>
        <authorList>
            <person name="Fehlner-Peach H."/>
            <person name="Magnabosco C."/>
            <person name="Raghavan V."/>
            <person name="Scher J.U."/>
            <person name="Tett A."/>
            <person name="Cox L.M."/>
            <person name="Gottsegen C."/>
            <person name="Watters A."/>
            <person name="Wiltshire- Gordon J.D."/>
            <person name="Segata N."/>
            <person name="Bonneau R."/>
            <person name="Littman D.R."/>
        </authorList>
    </citation>
    <scope>NUCLEOTIDE SEQUENCE [LARGE SCALE GENOMIC DNA]</scope>
    <source>
        <strain evidence="48">BU41712</strain>
        <strain evidence="22 42">BVe41219</strain>
        <strain evidence="43">iAK279</strain>
        <strain evidence="21">IAK279</strain>
        <strain evidence="46">iAP146</strain>
        <strain evidence="18">IAP146</strain>
        <strain evidence="23">IAU3127</strain>
        <strain evidence="47">iAU3127</strain>
        <strain evidence="17">IK21513</strain>
        <strain evidence="44">iK21513</strain>
        <strain evidence="20">IP54</strain>
        <strain evidence="45">iP54</strain>
    </source>
</reference>
<evidence type="ECO:0000313" key="32">
    <source>
        <dbReference type="EMBL" id="RHL39857.1"/>
    </source>
</evidence>
<evidence type="ECO:0000313" key="43">
    <source>
        <dbReference type="Proteomes" id="UP000390763"/>
    </source>
</evidence>
<evidence type="ECO:0000313" key="19">
    <source>
        <dbReference type="EMBL" id="MQN78605.1"/>
    </source>
</evidence>
<evidence type="ECO:0000313" key="44">
    <source>
        <dbReference type="Proteomes" id="UP000406735"/>
    </source>
</evidence>
<proteinExistence type="inferred from homology"/>
<keyword evidence="6" id="KW-0472">Membrane</keyword>
<evidence type="ECO:0000256" key="5">
    <source>
        <dbReference type="ARBA" id="ARBA00022692"/>
    </source>
</evidence>
<dbReference type="EMBL" id="VZCY01000030">
    <property type="protein sequence ID" value="MQN08991.1"/>
    <property type="molecule type" value="Genomic_DNA"/>
</dbReference>
<evidence type="ECO:0000313" key="28">
    <source>
        <dbReference type="EMBL" id="RHA89174.1"/>
    </source>
</evidence>
<dbReference type="Proteomes" id="UP000286211">
    <property type="component" value="Unassembled WGS sequence"/>
</dbReference>
<dbReference type="Proteomes" id="UP001209476">
    <property type="component" value="Unassembled WGS sequence"/>
</dbReference>
<evidence type="ECO:0000313" key="22">
    <source>
        <dbReference type="EMBL" id="MQO56713.1"/>
    </source>
</evidence>
<dbReference type="EMBL" id="VZBT01000067">
    <property type="protein sequence ID" value="MQO04178.1"/>
    <property type="molecule type" value="Genomic_DNA"/>
</dbReference>
<evidence type="ECO:0000313" key="24">
    <source>
        <dbReference type="EMBL" id="RGL62468.1"/>
    </source>
</evidence>
<dbReference type="EMBL" id="JAPDUS010000009">
    <property type="protein sequence ID" value="MCW4093165.1"/>
    <property type="molecule type" value="Genomic_DNA"/>
</dbReference>
<dbReference type="EMBL" id="QRIN01000020">
    <property type="protein sequence ID" value="RHG66504.1"/>
    <property type="molecule type" value="Genomic_DNA"/>
</dbReference>
<evidence type="ECO:0000313" key="10">
    <source>
        <dbReference type="EMBL" id="MBV3408599.1"/>
    </source>
</evidence>
<dbReference type="Proteomes" id="UP001209417">
    <property type="component" value="Unassembled WGS sequence"/>
</dbReference>
<dbReference type="Proteomes" id="UP001209074">
    <property type="component" value="Unassembled WGS sequence"/>
</dbReference>
<dbReference type="Proteomes" id="UP000284548">
    <property type="component" value="Unassembled WGS sequence"/>
</dbReference>
<dbReference type="Proteomes" id="UP000420707">
    <property type="component" value="Unassembled WGS sequence"/>
</dbReference>
<dbReference type="EMBL" id="JAPDVD010000001">
    <property type="protein sequence ID" value="MCW4136579.1"/>
    <property type="molecule type" value="Genomic_DNA"/>
</dbReference>
<evidence type="ECO:0000313" key="13">
    <source>
        <dbReference type="EMBL" id="MCW4093165.1"/>
    </source>
</evidence>
<dbReference type="Proteomes" id="UP000283672">
    <property type="component" value="Unassembled WGS sequence"/>
</dbReference>
<evidence type="ECO:0000313" key="34">
    <source>
        <dbReference type="Proteomes" id="UP000283672"/>
    </source>
</evidence>
<dbReference type="Proteomes" id="UP000283872">
    <property type="component" value="Unassembled WGS sequence"/>
</dbReference>
<sequence length="442" mass="50175">MKKIIILCFALGAFHTLGAQETLTLSQCLQMAVDNNLSLQSSRNEIAKGKYAISENQAKLYPQINAVAQLNDNFTPPVSVTDGSAYGKPYNVTKTLQYNASAGVQLQMPLYNQMILTAIDITKIADKLNQLSYEKAREDLIVQTAKMYYMAQNTSEQIRLTDDNIKRLVELRNITQAFYDNQMSLEVDLKRVNLNIENLTVQRDNAIAMLEQQYTMLKYVIDYPAEKEMKVTAVDPGKIEMVKADGLDTGLYELQLLEQKKLLTQKQTKLAKDGYLPSLSLTGNLMYSAFTDRIDHWIHSGESNHWYGSNGLGIQLRVPVFDGFEKRSKIRKAKIEEENARIGYEDALKGLQANYMNAVSEVNNSQRNYKKQFDNYTMAQDVYNVTADQYKEGVASMTAVLQDEMRMSEAMNNYLTAYYRYKVANLSLLKLTGQLNQISVAK</sequence>
<protein>
    <submittedName>
        <fullName evidence="24">TolC family protein</fullName>
    </submittedName>
</protein>
<evidence type="ECO:0000313" key="38">
    <source>
        <dbReference type="Proteomes" id="UP000284990"/>
    </source>
</evidence>
<evidence type="ECO:0000313" key="26">
    <source>
        <dbReference type="EMBL" id="RGW42176.1"/>
    </source>
</evidence>
<name>A0A3E5E0P4_9BACT</name>
<dbReference type="GO" id="GO:0009279">
    <property type="term" value="C:cell outer membrane"/>
    <property type="evidence" value="ECO:0007669"/>
    <property type="project" value="UniProtKB-SubCell"/>
</dbReference>
<dbReference type="EMBL" id="VZCR01000055">
    <property type="protein sequence ID" value="MQN32194.1"/>
    <property type="molecule type" value="Genomic_DNA"/>
</dbReference>
<dbReference type="EMBL" id="VZAZ01000068">
    <property type="protein sequence ID" value="MQO56713.1"/>
    <property type="molecule type" value="Genomic_DNA"/>
</dbReference>
<dbReference type="Proteomes" id="UP001200307">
    <property type="component" value="Unassembled WGS sequence"/>
</dbReference>
<dbReference type="EMBL" id="JAPDVG010000001">
    <property type="protein sequence ID" value="MCW4130506.1"/>
    <property type="molecule type" value="Genomic_DNA"/>
</dbReference>
<evidence type="ECO:0000256" key="3">
    <source>
        <dbReference type="ARBA" id="ARBA00022448"/>
    </source>
</evidence>
<evidence type="ECO:0000313" key="39">
    <source>
        <dbReference type="Proteomes" id="UP000286077"/>
    </source>
</evidence>
<keyword evidence="8" id="KW-0732">Signal</keyword>
<evidence type="ECO:0000313" key="48">
    <source>
        <dbReference type="Proteomes" id="UP000423156"/>
    </source>
</evidence>
<evidence type="ECO:0000313" key="25">
    <source>
        <dbReference type="EMBL" id="RGS19446.1"/>
    </source>
</evidence>
<reference evidence="12" key="5">
    <citation type="submission" date="2022-07" db="EMBL/GenBank/DDBJ databases">
        <title>Prevotella copri.</title>
        <authorList>
            <person name="Yang C."/>
        </authorList>
    </citation>
    <scope>NUCLEOTIDE SEQUENCE</scope>
    <source>
        <strain evidence="12">HF1476</strain>
    </source>
</reference>
<dbReference type="PANTHER" id="PTHR30026:SF20">
    <property type="entry name" value="OUTER MEMBRANE PROTEIN TOLC"/>
    <property type="match status" value="1"/>
</dbReference>
<evidence type="ECO:0000313" key="18">
    <source>
        <dbReference type="EMBL" id="MQN32194.1"/>
    </source>
</evidence>
<dbReference type="EMBL" id="QRKB01000002">
    <property type="protein sequence ID" value="RHH84778.1"/>
    <property type="molecule type" value="Genomic_DNA"/>
</dbReference>
<evidence type="ECO:0000313" key="27">
    <source>
        <dbReference type="EMBL" id="RGW66652.1"/>
    </source>
</evidence>
<evidence type="ECO:0000256" key="6">
    <source>
        <dbReference type="ARBA" id="ARBA00023136"/>
    </source>
</evidence>
<evidence type="ECO:0000313" key="37">
    <source>
        <dbReference type="Proteomes" id="UP000284548"/>
    </source>
</evidence>
<evidence type="ECO:0000256" key="4">
    <source>
        <dbReference type="ARBA" id="ARBA00022452"/>
    </source>
</evidence>
<dbReference type="EMBL" id="JAHOEI010000052">
    <property type="protein sequence ID" value="MBV3388443.1"/>
    <property type="molecule type" value="Genomic_DNA"/>
</dbReference>
<evidence type="ECO:0000256" key="1">
    <source>
        <dbReference type="ARBA" id="ARBA00004442"/>
    </source>
</evidence>
<reference evidence="19" key="7">
    <citation type="submission" date="2022-12" db="EMBL/GenBank/DDBJ databases">
        <title>Distinct polysaccharide growth profiles of human intestinal Prevotella copri isolates.</title>
        <authorList>
            <person name="Fehlner-Peach H."/>
            <person name="Magnabosco C."/>
            <person name="Raghavan V."/>
            <person name="Scher J.U."/>
            <person name="Tett A."/>
            <person name="Cox L.M."/>
            <person name="Gottsegen C."/>
            <person name="Watters A."/>
            <person name="Wiltshire- Gordon J.D."/>
            <person name="Segata N."/>
            <person name="Bonneau R."/>
            <person name="Littman D.R."/>
        </authorList>
    </citation>
    <scope>NUCLEOTIDE SEQUENCE</scope>
    <source>
        <strain evidence="19">BU41712</strain>
    </source>
</reference>
<evidence type="ECO:0000256" key="7">
    <source>
        <dbReference type="ARBA" id="ARBA00023237"/>
    </source>
</evidence>
<dbReference type="Pfam" id="PF02321">
    <property type="entry name" value="OEP"/>
    <property type="match status" value="2"/>
</dbReference>
<dbReference type="Proteomes" id="UP000261187">
    <property type="component" value="Unassembled WGS sequence"/>
</dbReference>
<dbReference type="Proteomes" id="UP000284990">
    <property type="component" value="Unassembled WGS sequence"/>
</dbReference>
<dbReference type="Proteomes" id="UP001204486">
    <property type="component" value="Unassembled WGS sequence"/>
</dbReference>
<dbReference type="GO" id="GO:0015288">
    <property type="term" value="F:porin activity"/>
    <property type="evidence" value="ECO:0007669"/>
    <property type="project" value="TreeGrafter"/>
</dbReference>
<evidence type="ECO:0000313" key="20">
    <source>
        <dbReference type="EMBL" id="MQN88372.1"/>
    </source>
</evidence>
<reference evidence="11" key="4">
    <citation type="submission" date="2021-12" db="EMBL/GenBank/DDBJ databases">
        <authorList>
            <person name="Lv X."/>
        </authorList>
    </citation>
    <scope>NUCLEOTIDE SEQUENCE</scope>
    <source>
        <strain evidence="11">HF2106</strain>
    </source>
</reference>
<evidence type="ECO:0000313" key="9">
    <source>
        <dbReference type="EMBL" id="MBV3388443.1"/>
    </source>
</evidence>
<dbReference type="Proteomes" id="UP000286077">
    <property type="component" value="Unassembled WGS sequence"/>
</dbReference>
<evidence type="ECO:0000313" key="16">
    <source>
        <dbReference type="EMBL" id="MCW4166367.1"/>
    </source>
</evidence>
<gene>
    <name evidence="32" type="ORF">DW026_05945</name>
    <name evidence="31" type="ORF">DW079_11665</name>
    <name evidence="30" type="ORF">DW192_02030</name>
    <name evidence="29" type="ORF">DW250_06350</name>
    <name evidence="28" type="ORF">DW916_01280</name>
    <name evidence="27" type="ORF">DWV60_11200</name>
    <name evidence="26" type="ORF">DWV76_10190</name>
    <name evidence="25" type="ORF">DWY11_01455</name>
    <name evidence="24" type="ORF">DXC61_04240</name>
    <name evidence="23" type="ORF">F7D31_04355</name>
    <name evidence="22" type="ORF">F7D42_13620</name>
    <name evidence="20" type="ORF">F7D59_00450</name>
    <name evidence="21" type="ORF">F7D62_08675</name>
    <name evidence="19" type="ORF">F7D71_12230</name>
    <name evidence="18" type="ORF">F7D90_09575</name>
    <name evidence="17" type="ORF">F7D97_03370</name>
    <name evidence="10" type="ORF">KSW80_09340</name>
    <name evidence="9" type="ORF">KSW82_11925</name>
    <name evidence="11" type="ORF">LYY06_02260</name>
    <name evidence="12" type="ORF">NNC55_06820</name>
    <name evidence="16" type="ORF">ONS98_14345</name>
    <name evidence="15" type="ORF">ONT01_02070</name>
    <name evidence="13" type="ORF">ONT05_06265</name>
    <name evidence="14" type="ORF">ONT19_02590</name>
</gene>
<feature type="signal peptide" evidence="8">
    <location>
        <begin position="1"/>
        <end position="19"/>
    </location>
</feature>
<dbReference type="Proteomes" id="UP000421283">
    <property type="component" value="Unassembled WGS sequence"/>
</dbReference>
<dbReference type="EMBL" id="JANDWN010000014">
    <property type="protein sequence ID" value="MCP9599667.1"/>
    <property type="molecule type" value="Genomic_DNA"/>
</dbReference>
<dbReference type="EMBL" id="JAHOEP010000023">
    <property type="protein sequence ID" value="MBV3408599.1"/>
    <property type="molecule type" value="Genomic_DNA"/>
</dbReference>
<evidence type="ECO:0000313" key="46">
    <source>
        <dbReference type="Proteomes" id="UP000420707"/>
    </source>
</evidence>
<dbReference type="EMBL" id="QRNB01000069">
    <property type="protein sequence ID" value="RHK09004.1"/>
    <property type="molecule type" value="Genomic_DNA"/>
</dbReference>
<evidence type="ECO:0000313" key="11">
    <source>
        <dbReference type="EMBL" id="MCE4121088.1"/>
    </source>
</evidence>
<dbReference type="EMBL" id="JAJTVO010000003">
    <property type="protein sequence ID" value="MCE4121088.1"/>
    <property type="molecule type" value="Genomic_DNA"/>
</dbReference>
<evidence type="ECO:0000313" key="12">
    <source>
        <dbReference type="EMBL" id="MCP9599667.1"/>
    </source>
</evidence>
<evidence type="ECO:0000313" key="17">
    <source>
        <dbReference type="EMBL" id="MQN08991.1"/>
    </source>
</evidence>
<evidence type="ECO:0000313" key="29">
    <source>
        <dbReference type="EMBL" id="RHG66504.1"/>
    </source>
</evidence>
<dbReference type="Proteomes" id="UP000283785">
    <property type="component" value="Unassembled WGS sequence"/>
</dbReference>
<organism evidence="24 33">
    <name type="scientific">Segatella copri</name>
    <dbReference type="NCBI Taxonomy" id="165179"/>
    <lineage>
        <taxon>Bacteria</taxon>
        <taxon>Pseudomonadati</taxon>
        <taxon>Bacteroidota</taxon>
        <taxon>Bacteroidia</taxon>
        <taxon>Bacteroidales</taxon>
        <taxon>Prevotellaceae</taxon>
        <taxon>Segatella</taxon>
    </lineage>
</organism>
<evidence type="ECO:0000313" key="47">
    <source>
        <dbReference type="Proteomes" id="UP000421283"/>
    </source>
</evidence>
<dbReference type="EMBL" id="JAPDUM010000002">
    <property type="protein sequence ID" value="MCW4166367.1"/>
    <property type="molecule type" value="Genomic_DNA"/>
</dbReference>
<dbReference type="EMBL" id="QSAQ01000030">
    <property type="protein sequence ID" value="RGW66652.1"/>
    <property type="molecule type" value="Genomic_DNA"/>
</dbReference>
<dbReference type="Gene3D" id="1.20.1600.10">
    <property type="entry name" value="Outer membrane efflux proteins (OEP)"/>
    <property type="match status" value="1"/>
</dbReference>
<dbReference type="EMBL" id="QSSA01000007">
    <property type="protein sequence ID" value="RGL62468.1"/>
    <property type="molecule type" value="Genomic_DNA"/>
</dbReference>
<evidence type="ECO:0000313" key="31">
    <source>
        <dbReference type="EMBL" id="RHK09004.1"/>
    </source>
</evidence>
<dbReference type="PANTHER" id="PTHR30026">
    <property type="entry name" value="OUTER MEMBRANE PROTEIN TOLC"/>
    <property type="match status" value="1"/>
</dbReference>
<evidence type="ECO:0000313" key="42">
    <source>
        <dbReference type="Proteomes" id="UP000358159"/>
    </source>
</evidence>
<dbReference type="EMBL" id="VZBQ01000003">
    <property type="protein sequence ID" value="MQN88372.1"/>
    <property type="molecule type" value="Genomic_DNA"/>
</dbReference>
<evidence type="ECO:0000313" key="40">
    <source>
        <dbReference type="Proteomes" id="UP000286211"/>
    </source>
</evidence>
<dbReference type="EMBL" id="VZAP01000054">
    <property type="protein sequence ID" value="MQO91908.1"/>
    <property type="molecule type" value="Genomic_DNA"/>
</dbReference>
<dbReference type="Proteomes" id="UP000286501">
    <property type="component" value="Unassembled WGS sequence"/>
</dbReference>
<evidence type="ECO:0000313" key="36">
    <source>
        <dbReference type="Proteomes" id="UP000283872"/>
    </source>
</evidence>
<reference evidence="9" key="3">
    <citation type="submission" date="2021-06" db="EMBL/GenBank/DDBJ databases">
        <title>Collection of gut derived symbiotic bacterial strains cultured from healthy donors.</title>
        <authorList>
            <person name="Lin H."/>
            <person name="Littmann E."/>
            <person name="Pamer E.G."/>
        </authorList>
    </citation>
    <scope>NUCLEOTIDE SEQUENCE</scope>
    <source>
        <strain evidence="10">MSK.21.60</strain>
        <strain evidence="9">MSK.21.74</strain>
    </source>
</reference>
<dbReference type="EMBL" id="QSAG01000019">
    <property type="protein sequence ID" value="RGW42176.1"/>
    <property type="molecule type" value="Genomic_DNA"/>
</dbReference>
<evidence type="ECO:0000313" key="23">
    <source>
        <dbReference type="EMBL" id="MQO91908.1"/>
    </source>
</evidence>
<dbReference type="Proteomes" id="UP000423156">
    <property type="component" value="Unassembled WGS sequence"/>
</dbReference>
<keyword evidence="3" id="KW-0813">Transport</keyword>
<dbReference type="InterPro" id="IPR003423">
    <property type="entry name" value="OMP_efflux"/>
</dbReference>
<keyword evidence="7" id="KW-0998">Cell outer membrane</keyword>